<organism evidence="1 2">
    <name type="scientific">Rhodococcoides trifolii</name>
    <dbReference type="NCBI Taxonomy" id="908250"/>
    <lineage>
        <taxon>Bacteria</taxon>
        <taxon>Bacillati</taxon>
        <taxon>Actinomycetota</taxon>
        <taxon>Actinomycetes</taxon>
        <taxon>Mycobacteriales</taxon>
        <taxon>Nocardiaceae</taxon>
        <taxon>Rhodococcoides</taxon>
    </lineage>
</organism>
<accession>A0A917G1X7</accession>
<reference evidence="1" key="2">
    <citation type="submission" date="2020-09" db="EMBL/GenBank/DDBJ databases">
        <authorList>
            <person name="Sun Q."/>
            <person name="Sedlacek I."/>
        </authorList>
    </citation>
    <scope>NUCLEOTIDE SEQUENCE</scope>
    <source>
        <strain evidence="1">CCM 7905</strain>
    </source>
</reference>
<gene>
    <name evidence="1" type="ORF">GCM10007304_35580</name>
</gene>
<protein>
    <recommendedName>
        <fullName evidence="3">DUF2797 domain-containing protein</fullName>
    </recommendedName>
</protein>
<evidence type="ECO:0000313" key="1">
    <source>
        <dbReference type="EMBL" id="GGG18507.1"/>
    </source>
</evidence>
<keyword evidence="2" id="KW-1185">Reference proteome</keyword>
<comment type="caution">
    <text evidence="1">The sequence shown here is derived from an EMBL/GenBank/DDBJ whole genome shotgun (WGS) entry which is preliminary data.</text>
</comment>
<evidence type="ECO:0008006" key="3">
    <source>
        <dbReference type="Google" id="ProtNLM"/>
    </source>
</evidence>
<proteinExistence type="predicted"/>
<evidence type="ECO:0000313" key="2">
    <source>
        <dbReference type="Proteomes" id="UP000654257"/>
    </source>
</evidence>
<dbReference type="EMBL" id="BMCU01000004">
    <property type="protein sequence ID" value="GGG18507.1"/>
    <property type="molecule type" value="Genomic_DNA"/>
</dbReference>
<sequence length="305" mass="32740">MVTELVRGVTWPRRQPELAVSDVETGRTRRIPLDSVFLSFRVMGARGRTYCLGRSASDGNGGSVHIPCPDRAYAVSGSQCDACASKDQFRFVHIVHRQKFVSKDIEAVVMQPHWLYVATFAGGVSKIGTATDTRKWGRLTEQGALVGRYVARGADGRVIRDMEDAVTAGVGLRQAVRASAKAAALARPVDLGELDAQNLAAAVEARELLSGSDFGRDSSIVDETWDPPAGRDALIDAGERLAYPAELSSGAHGFSIRAVVGSAALVTVPADPTTAYVADLSRLKGRRIEFGDYRTKLPPVQAVLF</sequence>
<dbReference type="Proteomes" id="UP000654257">
    <property type="component" value="Unassembled WGS sequence"/>
</dbReference>
<name>A0A917G1X7_9NOCA</name>
<dbReference type="AlphaFoldDB" id="A0A917G1X7"/>
<reference evidence="1" key="1">
    <citation type="journal article" date="2014" name="Int. J. Syst. Evol. Microbiol.">
        <title>Complete genome sequence of Corynebacterium casei LMG S-19264T (=DSM 44701T), isolated from a smear-ripened cheese.</title>
        <authorList>
            <consortium name="US DOE Joint Genome Institute (JGI-PGF)"/>
            <person name="Walter F."/>
            <person name="Albersmeier A."/>
            <person name="Kalinowski J."/>
            <person name="Ruckert C."/>
        </authorList>
    </citation>
    <scope>NUCLEOTIDE SEQUENCE</scope>
    <source>
        <strain evidence="1">CCM 7905</strain>
    </source>
</reference>